<dbReference type="AlphaFoldDB" id="T1J154"/>
<dbReference type="EMBL" id="AFFK01020767">
    <property type="status" value="NOT_ANNOTATED_CDS"/>
    <property type="molecule type" value="Genomic_DNA"/>
</dbReference>
<evidence type="ECO:0000313" key="1">
    <source>
        <dbReference type="EnsemblMetazoa" id="SMAR007271-PA"/>
    </source>
</evidence>
<dbReference type="EnsemblMetazoa" id="SMAR007271-RA">
    <property type="protein sequence ID" value="SMAR007271-PA"/>
    <property type="gene ID" value="SMAR007271"/>
</dbReference>
<reference evidence="2" key="1">
    <citation type="submission" date="2011-05" db="EMBL/GenBank/DDBJ databases">
        <authorList>
            <person name="Richards S.R."/>
            <person name="Qu J."/>
            <person name="Jiang H."/>
            <person name="Jhangiani S.N."/>
            <person name="Agravi P."/>
            <person name="Goodspeed R."/>
            <person name="Gross S."/>
            <person name="Mandapat C."/>
            <person name="Jackson L."/>
            <person name="Mathew T."/>
            <person name="Pu L."/>
            <person name="Thornton R."/>
            <person name="Saada N."/>
            <person name="Wilczek-Boney K.B."/>
            <person name="Lee S."/>
            <person name="Kovar C."/>
            <person name="Wu Y."/>
            <person name="Scherer S.E."/>
            <person name="Worley K.C."/>
            <person name="Muzny D.M."/>
            <person name="Gibbs R."/>
        </authorList>
    </citation>
    <scope>NUCLEOTIDE SEQUENCE</scope>
    <source>
        <strain evidence="2">Brora</strain>
    </source>
</reference>
<protein>
    <submittedName>
        <fullName evidence="1">Uncharacterized protein</fullName>
    </submittedName>
</protein>
<keyword evidence="2" id="KW-1185">Reference proteome</keyword>
<name>T1J154_STRMM</name>
<evidence type="ECO:0000313" key="2">
    <source>
        <dbReference type="Proteomes" id="UP000014500"/>
    </source>
</evidence>
<dbReference type="PhylomeDB" id="T1J154"/>
<dbReference type="Proteomes" id="UP000014500">
    <property type="component" value="Unassembled WGS sequence"/>
</dbReference>
<proteinExistence type="predicted"/>
<reference evidence="1" key="2">
    <citation type="submission" date="2015-02" db="UniProtKB">
        <authorList>
            <consortium name="EnsemblMetazoa"/>
        </authorList>
    </citation>
    <scope>IDENTIFICATION</scope>
</reference>
<dbReference type="HOGENOM" id="CLU_2761003_0_0_1"/>
<organism evidence="1 2">
    <name type="scientific">Strigamia maritima</name>
    <name type="common">European centipede</name>
    <name type="synonym">Geophilus maritimus</name>
    <dbReference type="NCBI Taxonomy" id="126957"/>
    <lineage>
        <taxon>Eukaryota</taxon>
        <taxon>Metazoa</taxon>
        <taxon>Ecdysozoa</taxon>
        <taxon>Arthropoda</taxon>
        <taxon>Myriapoda</taxon>
        <taxon>Chilopoda</taxon>
        <taxon>Pleurostigmophora</taxon>
        <taxon>Geophilomorpha</taxon>
        <taxon>Linotaeniidae</taxon>
        <taxon>Strigamia</taxon>
    </lineage>
</organism>
<sequence length="70" mass="8132">MIETIRVQEYVYRAGPSTSIVDNDEDTSSFHAFAVLFVAVNPRHMMMDNNHRMTASLFEDKKGLRRIEKN</sequence>
<accession>T1J154</accession>